<evidence type="ECO:0000313" key="1">
    <source>
        <dbReference type="EMBL" id="EOW87555.1"/>
    </source>
</evidence>
<accession>S1NER9</accession>
<organism evidence="1 2">
    <name type="scientific">Enterococcus columbae DSM 7374 = ATCC 51263</name>
    <dbReference type="NCBI Taxonomy" id="1121865"/>
    <lineage>
        <taxon>Bacteria</taxon>
        <taxon>Bacillati</taxon>
        <taxon>Bacillota</taxon>
        <taxon>Bacilli</taxon>
        <taxon>Lactobacillales</taxon>
        <taxon>Enterococcaceae</taxon>
        <taxon>Enterococcus</taxon>
    </lineage>
</organism>
<reference evidence="1 2" key="1">
    <citation type="submission" date="2013-03" db="EMBL/GenBank/DDBJ databases">
        <title>The Genome Sequence of Enterococcus columbae ATCC_51263 (PacBio/Illumina hybrid assembly).</title>
        <authorList>
            <consortium name="The Broad Institute Genomics Platform"/>
            <consortium name="The Broad Institute Genome Sequencing Center for Infectious Disease"/>
            <person name="Earl A."/>
            <person name="Russ C."/>
            <person name="Gilmore M."/>
            <person name="Surin D."/>
            <person name="Walker B."/>
            <person name="Young S."/>
            <person name="Zeng Q."/>
            <person name="Gargeya S."/>
            <person name="Fitzgerald M."/>
            <person name="Haas B."/>
            <person name="Abouelleil A."/>
            <person name="Allen A.W."/>
            <person name="Alvarado L."/>
            <person name="Arachchi H.M."/>
            <person name="Berlin A.M."/>
            <person name="Chapman S.B."/>
            <person name="Gainer-Dewar J."/>
            <person name="Goldberg J."/>
            <person name="Griggs A."/>
            <person name="Gujja S."/>
            <person name="Hansen M."/>
            <person name="Howarth C."/>
            <person name="Imamovic A."/>
            <person name="Ireland A."/>
            <person name="Larimer J."/>
            <person name="McCowan C."/>
            <person name="Murphy C."/>
            <person name="Pearson M."/>
            <person name="Poon T.W."/>
            <person name="Priest M."/>
            <person name="Roberts A."/>
            <person name="Saif S."/>
            <person name="Shea T."/>
            <person name="Sisk P."/>
            <person name="Sykes S."/>
            <person name="Wortman J."/>
            <person name="Nusbaum C."/>
            <person name="Birren B."/>
        </authorList>
    </citation>
    <scope>NUCLEOTIDE SEQUENCE [LARGE SCALE GENOMIC DNA]</scope>
    <source>
        <strain evidence="1 2">ATCC 51263</strain>
    </source>
</reference>
<sequence>MEKHQRIIGQNKIGPYTILYLEKINNNFYGYNSYKIGDKLYKPVVMFDSKNSVAFKTENDDENFVGKMLEYVSC</sequence>
<comment type="caution">
    <text evidence="1">The sequence shown here is derived from an EMBL/GenBank/DDBJ whole genome shotgun (WGS) entry which is preliminary data.</text>
</comment>
<dbReference type="RefSeq" id="WP_016183147.1">
    <property type="nucleotide sequence ID" value="NZ_JXKI01000016.1"/>
</dbReference>
<name>S1NER9_9ENTE</name>
<gene>
    <name evidence="1" type="ORF">I568_00220</name>
</gene>
<dbReference type="Proteomes" id="UP000014113">
    <property type="component" value="Unassembled WGS sequence"/>
</dbReference>
<dbReference type="AlphaFoldDB" id="S1NER9"/>
<evidence type="ECO:0000313" key="2">
    <source>
        <dbReference type="Proteomes" id="UP000014113"/>
    </source>
</evidence>
<dbReference type="OrthoDB" id="9804747at2"/>
<protein>
    <submittedName>
        <fullName evidence="1">Uncharacterized protein</fullName>
    </submittedName>
</protein>
<keyword evidence="2" id="KW-1185">Reference proteome</keyword>
<dbReference type="EMBL" id="ASWJ01000002">
    <property type="protein sequence ID" value="EOW87555.1"/>
    <property type="molecule type" value="Genomic_DNA"/>
</dbReference>
<proteinExistence type="predicted"/>